<sequence length="607" mass="63446">MNLVSILLIYQLADSCWSATIDTSRPALTLPTSSITTSPAVSPSPAPITSPLLQSSSPLLTAPLITASSIPATSIPAPVLPTPSQPLLTTLPILSVSPTSTDPTPSMVATPQPGQLSSPSPSSSPASLPTNNPSPIQTIPSPSSLPSPTTASAAVIPSPAPAPISSPAADTPSPLSTSPLPMSPSKSSSPIISALPPIASPGSVSNPSEPPHQPLVPSPNNGVPSTSLSAPTLNTPSGQPNAPGQVQSLPPTPSPSHPALVPIPGQPSSPSPSHPTFVPVPNQAFSPSSNHPPPLLFPSAEVASIIPPSPSVYIPDSKSDGSPSSAFPSERPSPRHFNSQDLIPPPPSDLKDHGPILPRAVQMQLILSNRSQDFLNNLTDFKQKFAVDIADATRIDPNQVQVVDLTDTSLSSCRVRFQILEPDHHASLDSLVRKLRLDMKDPSSSLRNGTITSALVSSSDLRPAEVILQQCPDGSLINQYNSDPCKPPPPQSESVLVSWLDIPVCGSTLVRVVFSTIGAVALLVVIWNWYHAPPSSRLTPWASRSPYSKDTISASVVSERPLALEQHQPTDYVISSIAPKIADPDQPLRRTQSELAFGQPNRPSVDI</sequence>
<feature type="compositionally biased region" description="Pro residues" evidence="1">
    <location>
        <begin position="208"/>
        <end position="217"/>
    </location>
</feature>
<feature type="region of interest" description="Disordered" evidence="1">
    <location>
        <begin position="311"/>
        <end position="347"/>
    </location>
</feature>
<feature type="compositionally biased region" description="Pro residues" evidence="1">
    <location>
        <begin position="264"/>
        <end position="273"/>
    </location>
</feature>
<organism evidence="3">
    <name type="scientific">Spongospora subterranea</name>
    <dbReference type="NCBI Taxonomy" id="70186"/>
    <lineage>
        <taxon>Eukaryota</taxon>
        <taxon>Sar</taxon>
        <taxon>Rhizaria</taxon>
        <taxon>Endomyxa</taxon>
        <taxon>Phytomyxea</taxon>
        <taxon>Plasmodiophorida</taxon>
        <taxon>Plasmodiophoridae</taxon>
        <taxon>Spongospora</taxon>
    </lineage>
</organism>
<feature type="region of interest" description="Disordered" evidence="1">
    <location>
        <begin position="94"/>
        <end position="293"/>
    </location>
</feature>
<evidence type="ECO:0000256" key="2">
    <source>
        <dbReference type="SAM" id="SignalP"/>
    </source>
</evidence>
<evidence type="ECO:0000256" key="1">
    <source>
        <dbReference type="SAM" id="MobiDB-lite"/>
    </source>
</evidence>
<protein>
    <submittedName>
        <fullName evidence="3">Uncharacterized protein</fullName>
    </submittedName>
</protein>
<keyword evidence="2" id="KW-0732">Signal</keyword>
<feature type="compositionally biased region" description="Low complexity" evidence="1">
    <location>
        <begin position="165"/>
        <end position="203"/>
    </location>
</feature>
<dbReference type="AlphaFoldDB" id="A0A0H5QQ27"/>
<reference evidence="3" key="1">
    <citation type="submission" date="2015-04" db="EMBL/GenBank/DDBJ databases">
        <title>The genome sequence of the plant pathogenic Rhizarian Plasmodiophora brassicae reveals insights in its biotrophic life cycle and the origin of chitin synthesis.</title>
        <authorList>
            <person name="Schwelm A."/>
            <person name="Fogelqvist J."/>
            <person name="Knaust A."/>
            <person name="Julke S."/>
            <person name="Lilja T."/>
            <person name="Dhandapani V."/>
            <person name="Bonilla-Rosso G."/>
            <person name="Karlsson M."/>
            <person name="Shevchenko A."/>
            <person name="Choi S.R."/>
            <person name="Kim H.G."/>
            <person name="Park J.Y."/>
            <person name="Lim Y.P."/>
            <person name="Ludwig-Muller J."/>
            <person name="Dixelius C."/>
        </authorList>
    </citation>
    <scope>NUCLEOTIDE SEQUENCE</scope>
    <source>
        <tissue evidence="3">Potato root galls</tissue>
    </source>
</reference>
<name>A0A0H5QQ27_9EUKA</name>
<dbReference type="EMBL" id="HACM01003706">
    <property type="protein sequence ID" value="CRZ04148.1"/>
    <property type="molecule type" value="Transcribed_RNA"/>
</dbReference>
<dbReference type="PRINTS" id="PR01217">
    <property type="entry name" value="PRICHEXTENSN"/>
</dbReference>
<feature type="signal peptide" evidence="2">
    <location>
        <begin position="1"/>
        <end position="18"/>
    </location>
</feature>
<evidence type="ECO:0000313" key="3">
    <source>
        <dbReference type="EMBL" id="CRZ04148.1"/>
    </source>
</evidence>
<feature type="compositionally biased region" description="Low complexity" evidence="1">
    <location>
        <begin position="94"/>
        <end position="157"/>
    </location>
</feature>
<proteinExistence type="predicted"/>
<accession>A0A0H5QQ27</accession>
<feature type="compositionally biased region" description="Polar residues" evidence="1">
    <location>
        <begin position="218"/>
        <end position="249"/>
    </location>
</feature>
<feature type="region of interest" description="Disordered" evidence="1">
    <location>
        <begin position="583"/>
        <end position="607"/>
    </location>
</feature>
<feature type="compositionally biased region" description="Basic and acidic residues" evidence="1">
    <location>
        <begin position="583"/>
        <end position="592"/>
    </location>
</feature>
<feature type="chain" id="PRO_5005223569" evidence="2">
    <location>
        <begin position="19"/>
        <end position="607"/>
    </location>
</feature>